<evidence type="ECO:0000256" key="2">
    <source>
        <dbReference type="SAM" id="MobiDB-lite"/>
    </source>
</evidence>
<evidence type="ECO:0000259" key="3">
    <source>
        <dbReference type="PROSITE" id="PS50158"/>
    </source>
</evidence>
<proteinExistence type="predicted"/>
<dbReference type="AlphaFoldDB" id="A0A167KE30"/>
<gene>
    <name evidence="4" type="ORF">PHYBLDRAFT_68245</name>
</gene>
<name>A0A167KE30_PHYB8</name>
<dbReference type="GeneID" id="29002820"/>
<accession>A0A167KE30</accession>
<dbReference type="VEuPathDB" id="FungiDB:PHYBLDRAFT_68245"/>
<sequence length="635" mass="71144">MALPAKVPNPPNGSTTTLSQPNTSTSQTSATTPSTPTPRSYLDVATAASKPVQIAFAAKIPPLTRFFFTSPAAPTLTDEFWTALRANVPEECTLGVLFPNKQPLIHEIPLTSSAISTDICTKGFPVGSQTYFPYMGIAPGTKNLCIFLAQLPFLPRPLLQEAIETALAAYGTVREYGLDLRYWFCLLLLTLNNHLTPMPLLPNFHTRSRTWKQMGLHCKYFKAMEHDIENCPERPKDSRRCFTCYQTGHLQHACPRAPPVDAISSKKPRKIPVKPVSHPQPPKSTPADCLKTPTKQLTLPQATMNCRGLVKFGNTNTRSLFIRYLRSLSLDILTLQETHASTDALQQTFHLQSQASYSLWSPRCDRVTSPDVRPMPIFHRELSSSTIDYIYASKDIASYHSPSTVTYVQPLWTDHCLVRTCLRFPALSQIGRGLWRANPRLTHNPSYCSCLSDCFSSFLPLLSPSISPQSQWDQIKVEVARFTLSYSRTTRPSLATLQVKLQSKHDHLIHKFRYRPAQDFQLPIVEPQLQRVQQERIEILALRAGKHWREQGETSAGFLKRTVATRQARTTIASIRHSSPGTLCTDPDDLMEAAAAFYEELYTPDPPAQTAIDDLLLHLPPDLFLSDTPSTLHLG</sequence>
<dbReference type="RefSeq" id="XP_018285917.1">
    <property type="nucleotide sequence ID" value="XM_018441914.1"/>
</dbReference>
<evidence type="ECO:0000313" key="4">
    <source>
        <dbReference type="EMBL" id="OAD67877.1"/>
    </source>
</evidence>
<feature type="region of interest" description="Disordered" evidence="2">
    <location>
        <begin position="1"/>
        <end position="39"/>
    </location>
</feature>
<dbReference type="InterPro" id="IPR001878">
    <property type="entry name" value="Znf_CCHC"/>
</dbReference>
<keyword evidence="1" id="KW-0863">Zinc-finger</keyword>
<reference evidence="5" key="1">
    <citation type="submission" date="2015-06" db="EMBL/GenBank/DDBJ databases">
        <title>Expansion of signal transduction pathways in fungi by whole-genome duplication.</title>
        <authorList>
            <consortium name="DOE Joint Genome Institute"/>
            <person name="Corrochano L.M."/>
            <person name="Kuo A."/>
            <person name="Marcet-Houben M."/>
            <person name="Polaino S."/>
            <person name="Salamov A."/>
            <person name="Villalobos J.M."/>
            <person name="Alvarez M.I."/>
            <person name="Avalos J."/>
            <person name="Benito E.P."/>
            <person name="Benoit I."/>
            <person name="Burger G."/>
            <person name="Camino L.P."/>
            <person name="Canovas D."/>
            <person name="Cerda-Olmedo E."/>
            <person name="Cheng J.-F."/>
            <person name="Dominguez A."/>
            <person name="Elias M."/>
            <person name="Eslava A.P."/>
            <person name="Glaser F."/>
            <person name="Grimwood J."/>
            <person name="Gutierrez G."/>
            <person name="Heitman J."/>
            <person name="Henrissat B."/>
            <person name="Iturriaga E.A."/>
            <person name="Lang B.F."/>
            <person name="Lavin J.L."/>
            <person name="Lee S."/>
            <person name="Li W."/>
            <person name="Lindquist E."/>
            <person name="Lopez-Garcia S."/>
            <person name="Luque E.M."/>
            <person name="Marcos A.T."/>
            <person name="Martin J."/>
            <person name="McCluskey K."/>
            <person name="Medina H.R."/>
            <person name="Miralles-Duran A."/>
            <person name="Miyazaki A."/>
            <person name="Munoz-Torres E."/>
            <person name="Oguiza J.A."/>
            <person name="Ohm R."/>
            <person name="Olmedo M."/>
            <person name="Orejas M."/>
            <person name="Ortiz-Castellanos L."/>
            <person name="Pisabarro A.G."/>
            <person name="Rodriguez-Romero J."/>
            <person name="Ruiz-Herrera J."/>
            <person name="Ruiz-Vazquez R."/>
            <person name="Sanz C."/>
            <person name="Schackwitz W."/>
            <person name="Schmutz J."/>
            <person name="Shahriari M."/>
            <person name="Shelest E."/>
            <person name="Silva-Franco F."/>
            <person name="Soanes D."/>
            <person name="Syed K."/>
            <person name="Tagua V.G."/>
            <person name="Talbot N.J."/>
            <person name="Thon M."/>
            <person name="De vries R.P."/>
            <person name="Wiebenga A."/>
            <person name="Yadav J.S."/>
            <person name="Braun E.L."/>
            <person name="Baker S."/>
            <person name="Garre V."/>
            <person name="Horwitz B."/>
            <person name="Torres-Martinez S."/>
            <person name="Idnurm A."/>
            <person name="Herrera-Estrella A."/>
            <person name="Gabaldon T."/>
            <person name="Grigoriev I.V."/>
        </authorList>
    </citation>
    <scope>NUCLEOTIDE SEQUENCE [LARGE SCALE GENOMIC DNA]</scope>
    <source>
        <strain evidence="5">NRRL 1555(-)</strain>
    </source>
</reference>
<dbReference type="Proteomes" id="UP000077315">
    <property type="component" value="Unassembled WGS sequence"/>
</dbReference>
<evidence type="ECO:0000313" key="5">
    <source>
        <dbReference type="Proteomes" id="UP000077315"/>
    </source>
</evidence>
<keyword evidence="5" id="KW-1185">Reference proteome</keyword>
<dbReference type="InterPro" id="IPR036691">
    <property type="entry name" value="Endo/exonu/phosph_ase_sf"/>
</dbReference>
<dbReference type="InParanoid" id="A0A167KE30"/>
<keyword evidence="1" id="KW-0862">Zinc</keyword>
<feature type="compositionally biased region" description="Low complexity" evidence="2">
    <location>
        <begin position="14"/>
        <end position="39"/>
    </location>
</feature>
<dbReference type="GO" id="GO:0003676">
    <property type="term" value="F:nucleic acid binding"/>
    <property type="evidence" value="ECO:0007669"/>
    <property type="project" value="InterPro"/>
</dbReference>
<organism evidence="4 5">
    <name type="scientific">Phycomyces blakesleeanus (strain ATCC 8743b / DSM 1359 / FGSC 10004 / NBRC 33097 / NRRL 1555)</name>
    <dbReference type="NCBI Taxonomy" id="763407"/>
    <lineage>
        <taxon>Eukaryota</taxon>
        <taxon>Fungi</taxon>
        <taxon>Fungi incertae sedis</taxon>
        <taxon>Mucoromycota</taxon>
        <taxon>Mucoromycotina</taxon>
        <taxon>Mucoromycetes</taxon>
        <taxon>Mucorales</taxon>
        <taxon>Phycomycetaceae</taxon>
        <taxon>Phycomyces</taxon>
    </lineage>
</organism>
<dbReference type="OrthoDB" id="2264205at2759"/>
<evidence type="ECO:0000256" key="1">
    <source>
        <dbReference type="PROSITE-ProRule" id="PRU00047"/>
    </source>
</evidence>
<protein>
    <submittedName>
        <fullName evidence="4">CCHC-type zinc finger transcription factor</fullName>
    </submittedName>
</protein>
<feature type="domain" description="CCHC-type" evidence="3">
    <location>
        <begin position="239"/>
        <end position="256"/>
    </location>
</feature>
<keyword evidence="1" id="KW-0479">Metal-binding</keyword>
<dbReference type="Gene3D" id="4.10.60.10">
    <property type="entry name" value="Zinc finger, CCHC-type"/>
    <property type="match status" value="1"/>
</dbReference>
<dbReference type="EMBL" id="KV440997">
    <property type="protein sequence ID" value="OAD67877.1"/>
    <property type="molecule type" value="Genomic_DNA"/>
</dbReference>
<dbReference type="PROSITE" id="PS50158">
    <property type="entry name" value="ZF_CCHC"/>
    <property type="match status" value="1"/>
</dbReference>
<dbReference type="GO" id="GO:0008270">
    <property type="term" value="F:zinc ion binding"/>
    <property type="evidence" value="ECO:0007669"/>
    <property type="project" value="UniProtKB-KW"/>
</dbReference>
<feature type="region of interest" description="Disordered" evidence="2">
    <location>
        <begin position="264"/>
        <end position="291"/>
    </location>
</feature>
<dbReference type="Gene3D" id="3.60.10.10">
    <property type="entry name" value="Endonuclease/exonuclease/phosphatase"/>
    <property type="match status" value="1"/>
</dbReference>